<reference evidence="2 3" key="1">
    <citation type="journal article" date="2022" name="Hortic Res">
        <title>The genome of Dioscorea zingiberensis sheds light on the biosynthesis, origin and evolution of the medicinally important diosgenin saponins.</title>
        <authorList>
            <person name="Li Y."/>
            <person name="Tan C."/>
            <person name="Li Z."/>
            <person name="Guo J."/>
            <person name="Li S."/>
            <person name="Chen X."/>
            <person name="Wang C."/>
            <person name="Dai X."/>
            <person name="Yang H."/>
            <person name="Song W."/>
            <person name="Hou L."/>
            <person name="Xu J."/>
            <person name="Tong Z."/>
            <person name="Xu A."/>
            <person name="Yuan X."/>
            <person name="Wang W."/>
            <person name="Yang Q."/>
            <person name="Chen L."/>
            <person name="Sun Z."/>
            <person name="Wang K."/>
            <person name="Pan B."/>
            <person name="Chen J."/>
            <person name="Bao Y."/>
            <person name="Liu F."/>
            <person name="Qi X."/>
            <person name="Gang D.R."/>
            <person name="Wen J."/>
            <person name="Li J."/>
        </authorList>
    </citation>
    <scope>NUCLEOTIDE SEQUENCE [LARGE SCALE GENOMIC DNA]</scope>
    <source>
        <strain evidence="2">Dzin_1.0</strain>
    </source>
</reference>
<dbReference type="EMBL" id="JAGGNH010000090">
    <property type="protein sequence ID" value="KAJ0960305.1"/>
    <property type="molecule type" value="Genomic_DNA"/>
</dbReference>
<keyword evidence="3" id="KW-1185">Reference proteome</keyword>
<evidence type="ECO:0000256" key="1">
    <source>
        <dbReference type="SAM" id="MobiDB-lite"/>
    </source>
</evidence>
<protein>
    <submittedName>
        <fullName evidence="2">Uncharacterized protein</fullName>
    </submittedName>
</protein>
<comment type="caution">
    <text evidence="2">The sequence shown here is derived from an EMBL/GenBank/DDBJ whole genome shotgun (WGS) entry which is preliminary data.</text>
</comment>
<feature type="compositionally biased region" description="Acidic residues" evidence="1">
    <location>
        <begin position="249"/>
        <end position="260"/>
    </location>
</feature>
<gene>
    <name evidence="2" type="ORF">J5N97_001876</name>
</gene>
<organism evidence="2 3">
    <name type="scientific">Dioscorea zingiberensis</name>
    <dbReference type="NCBI Taxonomy" id="325984"/>
    <lineage>
        <taxon>Eukaryota</taxon>
        <taxon>Viridiplantae</taxon>
        <taxon>Streptophyta</taxon>
        <taxon>Embryophyta</taxon>
        <taxon>Tracheophyta</taxon>
        <taxon>Spermatophyta</taxon>
        <taxon>Magnoliopsida</taxon>
        <taxon>Liliopsida</taxon>
        <taxon>Dioscoreales</taxon>
        <taxon>Dioscoreaceae</taxon>
        <taxon>Dioscorea</taxon>
    </lineage>
</organism>
<feature type="region of interest" description="Disordered" evidence="1">
    <location>
        <begin position="187"/>
        <end position="260"/>
    </location>
</feature>
<evidence type="ECO:0000313" key="2">
    <source>
        <dbReference type="EMBL" id="KAJ0960305.1"/>
    </source>
</evidence>
<evidence type="ECO:0000313" key="3">
    <source>
        <dbReference type="Proteomes" id="UP001085076"/>
    </source>
</evidence>
<feature type="compositionally biased region" description="Polar residues" evidence="1">
    <location>
        <begin position="319"/>
        <end position="329"/>
    </location>
</feature>
<dbReference type="AlphaFoldDB" id="A0A9D5BTL2"/>
<feature type="compositionally biased region" description="Polar residues" evidence="1">
    <location>
        <begin position="50"/>
        <end position="61"/>
    </location>
</feature>
<sequence>MVSGGDEGGAREKGDTTTARTMRTEEGEPSQVPIDIPTPGKTKLVVPTGRQDTPPSRNSLTAHGVGSGGGGKTWANVVQGEHMDSVTYPGESGIHRQSDNLCDLRRVESEGGDQHVPNKAYARDRSTISRLRPVEKELQGRWEKAVAGKGNCRGGFARGSHDPPYDLMGGIGNTGLNFSLLEAHENDTGLDQSKPSEHTKSPKLNHQAPKPGWTQSSHGRAPRELVSYQDLDPPRSSNLDLFENRGKELEDEDLQEEEEPVNMMTSLREEVASPSAKSADQTRQMILEKEEYRGSGNKEHIALATSVAEALNVAAPMKLNNNGEESQQLDLLDVQKKTKSKKKVQDKEGSGGRLIDEIRKIKKGRIGKQSLKKAPTIPN</sequence>
<dbReference type="Proteomes" id="UP001085076">
    <property type="component" value="Unassembled WGS sequence"/>
</dbReference>
<accession>A0A9D5BTL2</accession>
<name>A0A9D5BTL2_9LILI</name>
<feature type="compositionally biased region" description="Basic and acidic residues" evidence="1">
    <location>
        <begin position="343"/>
        <end position="359"/>
    </location>
</feature>
<feature type="region of interest" description="Disordered" evidence="1">
    <location>
        <begin position="319"/>
        <end position="359"/>
    </location>
</feature>
<feature type="region of interest" description="Disordered" evidence="1">
    <location>
        <begin position="1"/>
        <end position="71"/>
    </location>
</feature>
<proteinExistence type="predicted"/>